<sequence length="252" mass="27550">MPSVSSPLADWPAPFRVLNACGPSRFLLTCEHASNHMPAEYAGLGVSEEDRCRHIAWDIGAAALTERLSALLDAPAILSGYSRLLIDLNRPPGVPSSIPQRSEATDIPGNADVSSTERQRRVERMFTPYHTALSALIDDRQKAGGARFIIAVHSFTPVFHGVARPWHVGVLFGRDRLLAEHLAAAYAAEEGIVAGTNVPYVIDRESDYTIPVHGEDRDIPALLLEIRQDLLGDDDSIEAWAVRTARALDCLR</sequence>
<dbReference type="RefSeq" id="WP_183795409.1">
    <property type="nucleotide sequence ID" value="NZ_JACIDU010000027.1"/>
</dbReference>
<dbReference type="Pfam" id="PF05013">
    <property type="entry name" value="FGase"/>
    <property type="match status" value="1"/>
</dbReference>
<reference evidence="2 3" key="1">
    <citation type="submission" date="2020-08" db="EMBL/GenBank/DDBJ databases">
        <title>Genomic Encyclopedia of Type Strains, Phase IV (KMG-IV): sequencing the most valuable type-strain genomes for metagenomic binning, comparative biology and taxonomic classification.</title>
        <authorList>
            <person name="Goeker M."/>
        </authorList>
    </citation>
    <scope>NUCLEOTIDE SEQUENCE [LARGE SCALE GENOMIC DNA]</scope>
    <source>
        <strain evidence="2 3">DSM 26385</strain>
    </source>
</reference>
<dbReference type="InterPro" id="IPR011227">
    <property type="entry name" value="UCP029730"/>
</dbReference>
<dbReference type="EMBL" id="JACIDU010000027">
    <property type="protein sequence ID" value="MBB4105698.1"/>
    <property type="molecule type" value="Genomic_DNA"/>
</dbReference>
<accession>A0A7W6P3G5</accession>
<feature type="region of interest" description="Disordered" evidence="1">
    <location>
        <begin position="95"/>
        <end position="118"/>
    </location>
</feature>
<evidence type="ECO:0000313" key="3">
    <source>
        <dbReference type="Proteomes" id="UP000584824"/>
    </source>
</evidence>
<dbReference type="AlphaFoldDB" id="A0A7W6P3G5"/>
<organism evidence="2 3">
    <name type="scientific">Allorhizobium borbori</name>
    <dbReference type="NCBI Taxonomy" id="485907"/>
    <lineage>
        <taxon>Bacteria</taxon>
        <taxon>Pseudomonadati</taxon>
        <taxon>Pseudomonadota</taxon>
        <taxon>Alphaproteobacteria</taxon>
        <taxon>Hyphomicrobiales</taxon>
        <taxon>Rhizobiaceae</taxon>
        <taxon>Rhizobium/Agrobacterium group</taxon>
        <taxon>Allorhizobium</taxon>
    </lineage>
</organism>
<dbReference type="SUPFAM" id="SSF53187">
    <property type="entry name" value="Zn-dependent exopeptidases"/>
    <property type="match status" value="1"/>
</dbReference>
<name>A0A7W6P3G5_9HYPH</name>
<proteinExistence type="predicted"/>
<comment type="caution">
    <text evidence="2">The sequence shown here is derived from an EMBL/GenBank/DDBJ whole genome shotgun (WGS) entry which is preliminary data.</text>
</comment>
<protein>
    <submittedName>
        <fullName evidence="2">Putative N-formylglutamate amidohydrolase</fullName>
    </submittedName>
</protein>
<dbReference type="PIRSF" id="PIRSF029730">
    <property type="entry name" value="UCP029730"/>
    <property type="match status" value="1"/>
</dbReference>
<dbReference type="Gene3D" id="3.40.630.40">
    <property type="entry name" value="Zn-dependent exopeptidases"/>
    <property type="match status" value="1"/>
</dbReference>
<gene>
    <name evidence="2" type="ORF">GGQ66_004286</name>
</gene>
<dbReference type="Proteomes" id="UP000584824">
    <property type="component" value="Unassembled WGS sequence"/>
</dbReference>
<dbReference type="GO" id="GO:0016787">
    <property type="term" value="F:hydrolase activity"/>
    <property type="evidence" value="ECO:0007669"/>
    <property type="project" value="UniProtKB-KW"/>
</dbReference>
<evidence type="ECO:0000313" key="2">
    <source>
        <dbReference type="EMBL" id="MBB4105698.1"/>
    </source>
</evidence>
<evidence type="ECO:0000256" key="1">
    <source>
        <dbReference type="SAM" id="MobiDB-lite"/>
    </source>
</evidence>
<keyword evidence="2" id="KW-0378">Hydrolase</keyword>
<keyword evidence="3" id="KW-1185">Reference proteome</keyword>
<dbReference type="InterPro" id="IPR007709">
    <property type="entry name" value="N-FG_amidohydro"/>
</dbReference>